<name>A0ABQ9HHQ4_9NEOP</name>
<comment type="caution">
    <text evidence="1">The sequence shown here is derived from an EMBL/GenBank/DDBJ whole genome shotgun (WGS) entry which is preliminary data.</text>
</comment>
<dbReference type="PANTHER" id="PTHR45749:SF21">
    <property type="entry name" value="DUF4371 DOMAIN-CONTAINING PROTEIN"/>
    <property type="match status" value="1"/>
</dbReference>
<accession>A0ABQ9HHQ4</accession>
<dbReference type="Proteomes" id="UP001159363">
    <property type="component" value="Chromosome 4"/>
</dbReference>
<evidence type="ECO:0000313" key="2">
    <source>
        <dbReference type="Proteomes" id="UP001159363"/>
    </source>
</evidence>
<dbReference type="EMBL" id="JARBHB010000005">
    <property type="protein sequence ID" value="KAJ8883859.1"/>
    <property type="molecule type" value="Genomic_DNA"/>
</dbReference>
<keyword evidence="2" id="KW-1185">Reference proteome</keyword>
<evidence type="ECO:0000313" key="1">
    <source>
        <dbReference type="EMBL" id="KAJ8883859.1"/>
    </source>
</evidence>
<organism evidence="1 2">
    <name type="scientific">Dryococelus australis</name>
    <dbReference type="NCBI Taxonomy" id="614101"/>
    <lineage>
        <taxon>Eukaryota</taxon>
        <taxon>Metazoa</taxon>
        <taxon>Ecdysozoa</taxon>
        <taxon>Arthropoda</taxon>
        <taxon>Hexapoda</taxon>
        <taxon>Insecta</taxon>
        <taxon>Pterygota</taxon>
        <taxon>Neoptera</taxon>
        <taxon>Polyneoptera</taxon>
        <taxon>Phasmatodea</taxon>
        <taxon>Verophasmatodea</taxon>
        <taxon>Anareolatae</taxon>
        <taxon>Phasmatidae</taxon>
        <taxon>Eurycanthinae</taxon>
        <taxon>Dryococelus</taxon>
    </lineage>
</organism>
<sequence>MQSVVLRGHGETAASKNKGNFLELMELDAKDSSLIKQFFNTVSLQQVAVVIRHVNDNLDIHKSFIGFYHSEKTDGESLAKLLKNVLTSLNLDVQNMRTQCYDGASNMLRLYKGVVAKIQREYPLSIEIAATDNTCGGKANTLLKCIDDFYFLFNFLLLRRVLSQCDILSKALQNGNVSYETVKYVANSTIDVLLSFRTDAFFTQLFNHCTDVAEDYGFQPAQLPRTGRTYKN</sequence>
<gene>
    <name evidence="1" type="ORF">PR048_015714</name>
</gene>
<reference evidence="1 2" key="1">
    <citation type="submission" date="2023-02" db="EMBL/GenBank/DDBJ databases">
        <title>LHISI_Scaffold_Assembly.</title>
        <authorList>
            <person name="Stuart O.P."/>
            <person name="Cleave R."/>
            <person name="Magrath M.J.L."/>
            <person name="Mikheyev A.S."/>
        </authorList>
    </citation>
    <scope>NUCLEOTIDE SEQUENCE [LARGE SCALE GENOMIC DNA]</scope>
    <source>
        <strain evidence="1">Daus_M_001</strain>
        <tissue evidence="1">Leg muscle</tissue>
    </source>
</reference>
<dbReference type="PANTHER" id="PTHR45749">
    <property type="match status" value="1"/>
</dbReference>
<evidence type="ECO:0008006" key="3">
    <source>
        <dbReference type="Google" id="ProtNLM"/>
    </source>
</evidence>
<protein>
    <recommendedName>
        <fullName evidence="3">DUF4371 domain-containing protein</fullName>
    </recommendedName>
</protein>
<proteinExistence type="predicted"/>